<evidence type="ECO:0000256" key="2">
    <source>
        <dbReference type="SAM" id="Phobius"/>
    </source>
</evidence>
<keyword evidence="2" id="KW-0812">Transmembrane</keyword>
<feature type="transmembrane region" description="Helical" evidence="2">
    <location>
        <begin position="12"/>
        <end position="29"/>
    </location>
</feature>
<dbReference type="PANTHER" id="PTHR33219:SF14">
    <property type="entry name" value="PROTEIN COFACTOR ASSEMBLY OF COMPLEX C SUBUNIT B CCB3, CHLOROPLASTIC-RELATED"/>
    <property type="match status" value="1"/>
</dbReference>
<sequence>MEIAIGNIVDTLFTIYTVMIFIYILMSWIPNLRESPIGMVIGRLVEPYLSIFRSFIPPIGMIDISPIVALFALQMIQQGVYFIINLILRTVL</sequence>
<dbReference type="InterPro" id="IPR003425">
    <property type="entry name" value="CCB3/YggT"/>
</dbReference>
<dbReference type="PANTHER" id="PTHR33219">
    <property type="entry name" value="YLMG HOMOLOG PROTEIN 2, CHLOROPLASTIC"/>
    <property type="match status" value="1"/>
</dbReference>
<evidence type="ECO:0000256" key="1">
    <source>
        <dbReference type="ARBA" id="ARBA00010894"/>
    </source>
</evidence>
<protein>
    <submittedName>
        <fullName evidence="3">YggT family protein</fullName>
    </submittedName>
</protein>
<dbReference type="EMBL" id="JBHSAP010000009">
    <property type="protein sequence ID" value="MFC4076517.1"/>
    <property type="molecule type" value="Genomic_DNA"/>
</dbReference>
<keyword evidence="2" id="KW-1133">Transmembrane helix</keyword>
<comment type="similarity">
    <text evidence="1">Belongs to the YggT family.</text>
</comment>
<dbReference type="Proteomes" id="UP001595843">
    <property type="component" value="Unassembled WGS sequence"/>
</dbReference>
<dbReference type="Pfam" id="PF02325">
    <property type="entry name" value="CCB3_YggT"/>
    <property type="match status" value="1"/>
</dbReference>
<reference evidence="4" key="1">
    <citation type="journal article" date="2019" name="Int. J. Syst. Evol. Microbiol.">
        <title>The Global Catalogue of Microorganisms (GCM) 10K type strain sequencing project: providing services to taxonomists for standard genome sequencing and annotation.</title>
        <authorList>
            <consortium name="The Broad Institute Genomics Platform"/>
            <consortium name="The Broad Institute Genome Sequencing Center for Infectious Disease"/>
            <person name="Wu L."/>
            <person name="Ma J."/>
        </authorList>
    </citation>
    <scope>NUCLEOTIDE SEQUENCE [LARGE SCALE GENOMIC DNA]</scope>
    <source>
        <strain evidence="4">IBRC-M 10813</strain>
    </source>
</reference>
<keyword evidence="4" id="KW-1185">Reference proteome</keyword>
<keyword evidence="2" id="KW-0472">Membrane</keyword>
<name>A0ABV8JC73_9BACL</name>
<gene>
    <name evidence="3" type="ORF">ACFOUO_06795</name>
</gene>
<feature type="transmembrane region" description="Helical" evidence="2">
    <location>
        <begin position="67"/>
        <end position="88"/>
    </location>
</feature>
<proteinExistence type="inferred from homology"/>
<evidence type="ECO:0000313" key="3">
    <source>
        <dbReference type="EMBL" id="MFC4076517.1"/>
    </source>
</evidence>
<dbReference type="RefSeq" id="WP_380703531.1">
    <property type="nucleotide sequence ID" value="NZ_JBHSAP010000009.1"/>
</dbReference>
<evidence type="ECO:0000313" key="4">
    <source>
        <dbReference type="Proteomes" id="UP001595843"/>
    </source>
</evidence>
<organism evidence="3 4">
    <name type="scientific">Salinithrix halophila</name>
    <dbReference type="NCBI Taxonomy" id="1485204"/>
    <lineage>
        <taxon>Bacteria</taxon>
        <taxon>Bacillati</taxon>
        <taxon>Bacillota</taxon>
        <taxon>Bacilli</taxon>
        <taxon>Bacillales</taxon>
        <taxon>Thermoactinomycetaceae</taxon>
        <taxon>Salinithrix</taxon>
    </lineage>
</organism>
<accession>A0ABV8JC73</accession>
<comment type="caution">
    <text evidence="3">The sequence shown here is derived from an EMBL/GenBank/DDBJ whole genome shotgun (WGS) entry which is preliminary data.</text>
</comment>